<dbReference type="eggNOG" id="COG3509">
    <property type="taxonomic scope" value="Bacteria"/>
</dbReference>
<dbReference type="InterPro" id="IPR050955">
    <property type="entry name" value="Plant_Biomass_Hydrol_Est"/>
</dbReference>
<keyword evidence="1" id="KW-0732">Signal</keyword>
<evidence type="ECO:0000256" key="1">
    <source>
        <dbReference type="ARBA" id="ARBA00022729"/>
    </source>
</evidence>
<dbReference type="GO" id="GO:0016787">
    <property type="term" value="F:hydrolase activity"/>
    <property type="evidence" value="ECO:0007669"/>
    <property type="project" value="UniProtKB-KW"/>
</dbReference>
<dbReference type="NCBIfam" id="TIGR01840">
    <property type="entry name" value="esterase_phb"/>
    <property type="match status" value="1"/>
</dbReference>
<dbReference type="GO" id="GO:0005576">
    <property type="term" value="C:extracellular region"/>
    <property type="evidence" value="ECO:0007669"/>
    <property type="project" value="InterPro"/>
</dbReference>
<dbReference type="PANTHER" id="PTHR43037:SF1">
    <property type="entry name" value="BLL1128 PROTEIN"/>
    <property type="match status" value="1"/>
</dbReference>
<dbReference type="InterPro" id="IPR029058">
    <property type="entry name" value="AB_hydrolase_fold"/>
</dbReference>
<keyword evidence="4" id="KW-1185">Reference proteome</keyword>
<dbReference type="InterPro" id="IPR010126">
    <property type="entry name" value="Esterase_phb"/>
</dbReference>
<evidence type="ECO:0000256" key="2">
    <source>
        <dbReference type="ARBA" id="ARBA00022801"/>
    </source>
</evidence>
<reference evidence="3 4" key="1">
    <citation type="journal article" date="2010" name="J. Bacteriol.">
        <title>Complete genome sequence of the aerobic facultative methanotroph Methylocella silvestris BL2.</title>
        <authorList>
            <person name="Chen Y."/>
            <person name="Crombie A."/>
            <person name="Rahman M.T."/>
            <person name="Dedysh S.N."/>
            <person name="Liesack W."/>
            <person name="Stott M.B."/>
            <person name="Alam M."/>
            <person name="Theisen A.R."/>
            <person name="Murrell J.C."/>
            <person name="Dunfield P.F."/>
        </authorList>
    </citation>
    <scope>NUCLEOTIDE SEQUENCE [LARGE SCALE GENOMIC DNA]</scope>
    <source>
        <strain evidence="4">DSM 15510 / CIP 108128 / LMG 27833 / NCIMB 13906 / BL2</strain>
    </source>
</reference>
<gene>
    <name evidence="3" type="ordered locus">Msil_1211</name>
</gene>
<proteinExistence type="predicted"/>
<sequence>MFDKLRHGFAPGFEWAEPTDDDAAPETKPAGAQFVARSFTCAAGSRSYKLFVPSSAAKSKRKAMPLIVMLHGCKQDPDDFARGTRMNVLAEEDGFLVAYPQQSGSSNHMGCWNWFNLKDQARDSGETAIIAGIAREVMAEFSVDPERVFVAGLSAGGAMAANLSMSYPDIFRAVGIHSGLPCGAATDVVSAFNAMRHGASTTGATPPEVNVRTIVFQGGADRTVHPSNADLIVAFASTGIKGAVETRERGAGKDGVSFERTIIADAKGVPQVEYWALEDLGHAWSGGHSTGSFTDPNGPDASREMLRFFMQH</sequence>
<protein>
    <submittedName>
        <fullName evidence="3">Esterase, PHB depolymerase family</fullName>
    </submittedName>
</protein>
<dbReference type="EMBL" id="CP001280">
    <property type="protein sequence ID" value="ACK50180.1"/>
    <property type="molecule type" value="Genomic_DNA"/>
</dbReference>
<organism evidence="3 4">
    <name type="scientific">Methylocella silvestris (strain DSM 15510 / CIP 108128 / LMG 27833 / NCIMB 13906 / BL2)</name>
    <dbReference type="NCBI Taxonomy" id="395965"/>
    <lineage>
        <taxon>Bacteria</taxon>
        <taxon>Pseudomonadati</taxon>
        <taxon>Pseudomonadota</taxon>
        <taxon>Alphaproteobacteria</taxon>
        <taxon>Hyphomicrobiales</taxon>
        <taxon>Beijerinckiaceae</taxon>
        <taxon>Methylocella</taxon>
    </lineage>
</organism>
<evidence type="ECO:0000313" key="3">
    <source>
        <dbReference type="EMBL" id="ACK50180.1"/>
    </source>
</evidence>
<dbReference type="Gene3D" id="3.40.50.1820">
    <property type="entry name" value="alpha/beta hydrolase"/>
    <property type="match status" value="1"/>
</dbReference>
<name>B8EPH5_METSB</name>
<keyword evidence="2" id="KW-0378">Hydrolase</keyword>
<dbReference type="Proteomes" id="UP000002257">
    <property type="component" value="Chromosome"/>
</dbReference>
<dbReference type="Pfam" id="PF10503">
    <property type="entry name" value="Esterase_PHB"/>
    <property type="match status" value="1"/>
</dbReference>
<dbReference type="SUPFAM" id="SSF53474">
    <property type="entry name" value="alpha/beta-Hydrolases"/>
    <property type="match status" value="2"/>
</dbReference>
<dbReference type="AlphaFoldDB" id="B8EPH5"/>
<accession>B8EPH5</accession>
<dbReference type="STRING" id="395965.Msil_1211"/>
<dbReference type="RefSeq" id="WP_012590250.1">
    <property type="nucleotide sequence ID" value="NC_011666.1"/>
</dbReference>
<dbReference type="OrthoDB" id="9767239at2"/>
<evidence type="ECO:0000313" key="4">
    <source>
        <dbReference type="Proteomes" id="UP000002257"/>
    </source>
</evidence>
<dbReference type="PANTHER" id="PTHR43037">
    <property type="entry name" value="UNNAMED PRODUCT-RELATED"/>
    <property type="match status" value="1"/>
</dbReference>
<dbReference type="KEGG" id="msl:Msil_1211"/>
<dbReference type="HOGENOM" id="CLU_027551_0_3_5"/>